<dbReference type="InterPro" id="IPR011162">
    <property type="entry name" value="MHC_I/II-like_Ag-recog"/>
</dbReference>
<accession>A0A3Q3INJ4</accession>
<feature type="domain" description="MHC class I-like antigen recognition-like" evidence="2">
    <location>
        <begin position="56"/>
        <end position="110"/>
    </location>
</feature>
<sequence length="134" mass="15074">MPFYCPKLLLYVNVKLTLDLVSQGNSQADAAAKEAALSSTHTFKPFKGNELFLTVTHSLKYSFTASSQVPNFPEFVIVGLVDNVQVVHYDSNTMKVEPKQDWMKKFKSDDLKTYLRQFTENLSLFGLLGPVTTC</sequence>
<dbReference type="Gene3D" id="3.30.500.10">
    <property type="entry name" value="MHC class I-like antigen recognition-like"/>
    <property type="match status" value="1"/>
</dbReference>
<evidence type="ECO:0000256" key="1">
    <source>
        <dbReference type="ARBA" id="ARBA00023180"/>
    </source>
</evidence>
<dbReference type="SUPFAM" id="SSF54452">
    <property type="entry name" value="MHC antigen-recognition domain"/>
    <property type="match status" value="1"/>
</dbReference>
<reference evidence="3" key="1">
    <citation type="submission" date="2025-08" db="UniProtKB">
        <authorList>
            <consortium name="Ensembl"/>
        </authorList>
    </citation>
    <scope>IDENTIFICATION</scope>
</reference>
<dbReference type="PANTHER" id="PTHR16675:SF237">
    <property type="entry name" value="MHC CLASS I ANTIGEN TRANSCRIPT VARIANT 1-RELATED"/>
    <property type="match status" value="1"/>
</dbReference>
<protein>
    <recommendedName>
        <fullName evidence="2">MHC class I-like antigen recognition-like domain-containing protein</fullName>
    </recommendedName>
</protein>
<keyword evidence="1" id="KW-0325">Glycoprotein</keyword>
<dbReference type="Pfam" id="PF00129">
    <property type="entry name" value="MHC_I"/>
    <property type="match status" value="1"/>
</dbReference>
<dbReference type="GO" id="GO:0005615">
    <property type="term" value="C:extracellular space"/>
    <property type="evidence" value="ECO:0007669"/>
    <property type="project" value="TreeGrafter"/>
</dbReference>
<organism evidence="3 4">
    <name type="scientific">Monopterus albus</name>
    <name type="common">Swamp eel</name>
    <dbReference type="NCBI Taxonomy" id="43700"/>
    <lineage>
        <taxon>Eukaryota</taxon>
        <taxon>Metazoa</taxon>
        <taxon>Chordata</taxon>
        <taxon>Craniata</taxon>
        <taxon>Vertebrata</taxon>
        <taxon>Euteleostomi</taxon>
        <taxon>Actinopterygii</taxon>
        <taxon>Neopterygii</taxon>
        <taxon>Teleostei</taxon>
        <taxon>Neoteleostei</taxon>
        <taxon>Acanthomorphata</taxon>
        <taxon>Anabantaria</taxon>
        <taxon>Synbranchiformes</taxon>
        <taxon>Synbranchidae</taxon>
        <taxon>Monopterus</taxon>
    </lineage>
</organism>
<keyword evidence="4" id="KW-1185">Reference proteome</keyword>
<dbReference type="InterPro" id="IPR037055">
    <property type="entry name" value="MHC_I-like_Ag-recog_sf"/>
</dbReference>
<dbReference type="InterPro" id="IPR050208">
    <property type="entry name" value="MHC_class-I_related"/>
</dbReference>
<evidence type="ECO:0000313" key="4">
    <source>
        <dbReference type="Proteomes" id="UP000261600"/>
    </source>
</evidence>
<dbReference type="PANTHER" id="PTHR16675">
    <property type="entry name" value="MHC CLASS I-RELATED"/>
    <property type="match status" value="1"/>
</dbReference>
<dbReference type="GO" id="GO:0009897">
    <property type="term" value="C:external side of plasma membrane"/>
    <property type="evidence" value="ECO:0007669"/>
    <property type="project" value="TreeGrafter"/>
</dbReference>
<dbReference type="Proteomes" id="UP000261600">
    <property type="component" value="Unplaced"/>
</dbReference>
<evidence type="ECO:0000313" key="3">
    <source>
        <dbReference type="Ensembl" id="ENSMALP00000001971.1"/>
    </source>
</evidence>
<reference evidence="3" key="2">
    <citation type="submission" date="2025-09" db="UniProtKB">
        <authorList>
            <consortium name="Ensembl"/>
        </authorList>
    </citation>
    <scope>IDENTIFICATION</scope>
</reference>
<proteinExistence type="predicted"/>
<name>A0A3Q3INJ4_MONAL</name>
<dbReference type="InterPro" id="IPR011161">
    <property type="entry name" value="MHC_I-like_Ag-recog"/>
</dbReference>
<dbReference type="GO" id="GO:0006955">
    <property type="term" value="P:immune response"/>
    <property type="evidence" value="ECO:0007669"/>
    <property type="project" value="TreeGrafter"/>
</dbReference>
<dbReference type="AlphaFoldDB" id="A0A3Q3INJ4"/>
<evidence type="ECO:0000259" key="2">
    <source>
        <dbReference type="Pfam" id="PF00129"/>
    </source>
</evidence>
<dbReference type="Ensembl" id="ENSMALT00000002025.1">
    <property type="protein sequence ID" value="ENSMALP00000001971.1"/>
    <property type="gene ID" value="ENSMALG00000001473.1"/>
</dbReference>